<organism evidence="4 5">
    <name type="scientific">Aurantimonas aggregata</name>
    <dbReference type="NCBI Taxonomy" id="2047720"/>
    <lineage>
        <taxon>Bacteria</taxon>
        <taxon>Pseudomonadati</taxon>
        <taxon>Pseudomonadota</taxon>
        <taxon>Alphaproteobacteria</taxon>
        <taxon>Hyphomicrobiales</taxon>
        <taxon>Aurantimonadaceae</taxon>
        <taxon>Aurantimonas</taxon>
    </lineage>
</organism>
<comment type="similarity">
    <text evidence="3">Belongs to the DegT/DnrJ/EryC1 family.</text>
</comment>
<comment type="caution">
    <text evidence="4">The sequence shown here is derived from an EMBL/GenBank/DDBJ whole genome shotgun (WGS) entry which is preliminary data.</text>
</comment>
<dbReference type="SUPFAM" id="SSF53383">
    <property type="entry name" value="PLP-dependent transferases"/>
    <property type="match status" value="1"/>
</dbReference>
<dbReference type="InterPro" id="IPR000653">
    <property type="entry name" value="DegT/StrS_aminotransferase"/>
</dbReference>
<keyword evidence="4" id="KW-0032">Aminotransferase</keyword>
<evidence type="ECO:0000256" key="2">
    <source>
        <dbReference type="PIRSR" id="PIRSR000390-2"/>
    </source>
</evidence>
<feature type="modified residue" description="N6-(pyridoxal phosphate)lysine" evidence="2">
    <location>
        <position position="195"/>
    </location>
</feature>
<dbReference type="GO" id="GO:0000271">
    <property type="term" value="P:polysaccharide biosynthetic process"/>
    <property type="evidence" value="ECO:0007669"/>
    <property type="project" value="TreeGrafter"/>
</dbReference>
<evidence type="ECO:0000313" key="4">
    <source>
        <dbReference type="EMBL" id="NDV86914.1"/>
    </source>
</evidence>
<dbReference type="PANTHER" id="PTHR30244">
    <property type="entry name" value="TRANSAMINASE"/>
    <property type="match status" value="1"/>
</dbReference>
<name>A0A6L9MGH3_9HYPH</name>
<proteinExistence type="inferred from homology"/>
<evidence type="ECO:0000313" key="5">
    <source>
        <dbReference type="Proteomes" id="UP000476332"/>
    </source>
</evidence>
<dbReference type="InterPro" id="IPR015422">
    <property type="entry name" value="PyrdxlP-dep_Trfase_small"/>
</dbReference>
<keyword evidence="5" id="KW-1185">Reference proteome</keyword>
<dbReference type="Gene3D" id="3.90.1150.10">
    <property type="entry name" value="Aspartate Aminotransferase, domain 1"/>
    <property type="match status" value="1"/>
</dbReference>
<dbReference type="Pfam" id="PF01041">
    <property type="entry name" value="DegT_DnrJ_EryC1"/>
    <property type="match status" value="1"/>
</dbReference>
<keyword evidence="4" id="KW-0808">Transferase</keyword>
<dbReference type="GO" id="GO:0008483">
    <property type="term" value="F:transaminase activity"/>
    <property type="evidence" value="ECO:0007669"/>
    <property type="project" value="UniProtKB-KW"/>
</dbReference>
<dbReference type="Proteomes" id="UP000476332">
    <property type="component" value="Unassembled WGS sequence"/>
</dbReference>
<dbReference type="EMBL" id="JAAAMJ010000005">
    <property type="protein sequence ID" value="NDV86914.1"/>
    <property type="molecule type" value="Genomic_DNA"/>
</dbReference>
<sequence>MTQNIPFIDLATQRDRIRDKVDRRMAAVLDHGAFILGPEIRELEAALSGFGKMAHTLSCASGTDALALPLMAWDVKVGDAVFCPSFTFAATAEVVAWLGATPYFVDVDPETFNMDPGSLEAAIAEVEAAGKLRPRAIIAVDLFGQPADYPAIRQIADAHGLKLISDAAQGYGGTIDGELSSRWSHVVSTSFFPAKPLGCYGDGGAVQTDDAELFDIMASLRVHGQNVEDKYDNIRIGMNARMDTLQAAILLEKLAIFPDELAARSRIAARYSARLSNIATPQKLLRDATSTWAQYTVRLPSGADRAAVAASLREAGVPTAIYYPRPLHQQTAYKRFPVVGGALPVSDALAKDVISLPMHAYLDEPTQDYIIDALATALAA</sequence>
<evidence type="ECO:0000256" key="1">
    <source>
        <dbReference type="PIRSR" id="PIRSR000390-1"/>
    </source>
</evidence>
<protein>
    <submittedName>
        <fullName evidence="4">Aminotransferase class I/II-fold pyridoxal phosphate-dependent enzyme</fullName>
    </submittedName>
</protein>
<dbReference type="RefSeq" id="WP_163043657.1">
    <property type="nucleotide sequence ID" value="NZ_JAAAMJ010000005.1"/>
</dbReference>
<accession>A0A6L9MGH3</accession>
<dbReference type="Gene3D" id="3.40.640.10">
    <property type="entry name" value="Type I PLP-dependent aspartate aminotransferase-like (Major domain)"/>
    <property type="match status" value="1"/>
</dbReference>
<gene>
    <name evidence="4" type="ORF">GTW51_09380</name>
</gene>
<dbReference type="CDD" id="cd00616">
    <property type="entry name" value="AHBA_syn"/>
    <property type="match status" value="1"/>
</dbReference>
<dbReference type="AlphaFoldDB" id="A0A6L9MGH3"/>
<dbReference type="GO" id="GO:0030170">
    <property type="term" value="F:pyridoxal phosphate binding"/>
    <property type="evidence" value="ECO:0007669"/>
    <property type="project" value="TreeGrafter"/>
</dbReference>
<dbReference type="InterPro" id="IPR015421">
    <property type="entry name" value="PyrdxlP-dep_Trfase_major"/>
</dbReference>
<reference evidence="4 5" key="1">
    <citation type="submission" date="2020-01" db="EMBL/GenBank/DDBJ databases">
        <title>Genomes of bacteria type strains.</title>
        <authorList>
            <person name="Chen J."/>
            <person name="Zhu S."/>
            <person name="Chen J."/>
        </authorList>
    </citation>
    <scope>NUCLEOTIDE SEQUENCE [LARGE SCALE GENOMIC DNA]</scope>
    <source>
        <strain evidence="4 5">KCTC 52919</strain>
    </source>
</reference>
<evidence type="ECO:0000256" key="3">
    <source>
        <dbReference type="RuleBase" id="RU004508"/>
    </source>
</evidence>
<dbReference type="InterPro" id="IPR015424">
    <property type="entry name" value="PyrdxlP-dep_Trfase"/>
</dbReference>
<feature type="active site" description="Proton acceptor" evidence="1">
    <location>
        <position position="195"/>
    </location>
</feature>
<dbReference type="PIRSF" id="PIRSF000390">
    <property type="entry name" value="PLP_StrS"/>
    <property type="match status" value="1"/>
</dbReference>
<keyword evidence="2 3" id="KW-0663">Pyridoxal phosphate</keyword>
<dbReference type="PANTHER" id="PTHR30244:SF42">
    <property type="entry name" value="UDP-2-ACETAMIDO-2-DEOXY-3-OXO-D-GLUCURONATE AMINOTRANSFERASE"/>
    <property type="match status" value="1"/>
</dbReference>